<evidence type="ECO:0000256" key="1">
    <source>
        <dbReference type="ARBA" id="ARBA00022741"/>
    </source>
</evidence>
<dbReference type="SMART" id="SM00176">
    <property type="entry name" value="RAN"/>
    <property type="match status" value="1"/>
</dbReference>
<name>S9VWF2_9TRYP</name>
<reference evidence="2 3" key="1">
    <citation type="journal article" date="2013" name="PLoS ONE">
        <title>Predicting the Proteins of Angomonas deanei, Strigomonas culicis and Their Respective Endosymbionts Reveals New Aspects of the Trypanosomatidae Family.</title>
        <authorList>
            <person name="Motta M.C."/>
            <person name="Martins A.C."/>
            <person name="de Souza S.S."/>
            <person name="Catta-Preta C.M."/>
            <person name="Silva R."/>
            <person name="Klein C.C."/>
            <person name="de Almeida L.G."/>
            <person name="de Lima Cunha O."/>
            <person name="Ciapina L.P."/>
            <person name="Brocchi M."/>
            <person name="Colabardini A.C."/>
            <person name="de Araujo Lima B."/>
            <person name="Machado C.R."/>
            <person name="de Almeida Soares C.M."/>
            <person name="Probst C.M."/>
            <person name="de Menezes C.B."/>
            <person name="Thompson C.E."/>
            <person name="Bartholomeu D.C."/>
            <person name="Gradia D.F."/>
            <person name="Pavoni D.P."/>
            <person name="Grisard E.C."/>
            <person name="Fantinatti-Garboggini F."/>
            <person name="Marchini F.K."/>
            <person name="Rodrigues-Luiz G.F."/>
            <person name="Wagner G."/>
            <person name="Goldman G.H."/>
            <person name="Fietto J.L."/>
            <person name="Elias M.C."/>
            <person name="Goldman M.H."/>
            <person name="Sagot M.F."/>
            <person name="Pereira M."/>
            <person name="Stoco P.H."/>
            <person name="de Mendonca-Neto R.P."/>
            <person name="Teixeira S.M."/>
            <person name="Maciel T.E."/>
            <person name="de Oliveira Mendes T.A."/>
            <person name="Urmenyi T.P."/>
            <person name="de Souza W."/>
            <person name="Schenkman S."/>
            <person name="de Vasconcelos A.T."/>
        </authorList>
    </citation>
    <scope>NUCLEOTIDE SEQUENCE [LARGE SCALE GENOMIC DNA]</scope>
</reference>
<dbReference type="PRINTS" id="PR00449">
    <property type="entry name" value="RASTRNSFRMNG"/>
</dbReference>
<dbReference type="NCBIfam" id="TIGR00231">
    <property type="entry name" value="small_GTP"/>
    <property type="match status" value="1"/>
</dbReference>
<dbReference type="PANTHER" id="PTHR47978">
    <property type="match status" value="1"/>
</dbReference>
<gene>
    <name evidence="2" type="ORF">STCU_03479</name>
</gene>
<dbReference type="Proteomes" id="UP000015354">
    <property type="component" value="Unassembled WGS sequence"/>
</dbReference>
<evidence type="ECO:0000313" key="2">
    <source>
        <dbReference type="EMBL" id="EPY31391.1"/>
    </source>
</evidence>
<accession>S9VWF2</accession>
<dbReference type="Gene3D" id="3.40.50.300">
    <property type="entry name" value="P-loop containing nucleotide triphosphate hydrolases"/>
    <property type="match status" value="1"/>
</dbReference>
<dbReference type="GO" id="GO:0003924">
    <property type="term" value="F:GTPase activity"/>
    <property type="evidence" value="ECO:0007669"/>
    <property type="project" value="InterPro"/>
</dbReference>
<dbReference type="EMBL" id="ATMH01003479">
    <property type="protein sequence ID" value="EPY31391.1"/>
    <property type="molecule type" value="Genomic_DNA"/>
</dbReference>
<evidence type="ECO:0000313" key="3">
    <source>
        <dbReference type="Proteomes" id="UP000015354"/>
    </source>
</evidence>
<dbReference type="SUPFAM" id="SSF52540">
    <property type="entry name" value="P-loop containing nucleoside triphosphate hydrolases"/>
    <property type="match status" value="1"/>
</dbReference>
<dbReference type="OrthoDB" id="63533at2759"/>
<dbReference type="InterPro" id="IPR001806">
    <property type="entry name" value="Small_GTPase"/>
</dbReference>
<keyword evidence="1" id="KW-0547">Nucleotide-binding</keyword>
<dbReference type="InterPro" id="IPR005225">
    <property type="entry name" value="Small_GTP-bd"/>
</dbReference>
<dbReference type="FunFam" id="3.40.50.300:FF:000808">
    <property type="entry name" value="Small GTP-binding protein, putative"/>
    <property type="match status" value="1"/>
</dbReference>
<comment type="caution">
    <text evidence="2">The sequence shown here is derived from an EMBL/GenBank/DDBJ whole genome shotgun (WGS) entry which is preliminary data.</text>
</comment>
<dbReference type="Pfam" id="PF00071">
    <property type="entry name" value="Ras"/>
    <property type="match status" value="1"/>
</dbReference>
<proteinExistence type="predicted"/>
<dbReference type="GO" id="GO:0005525">
    <property type="term" value="F:GTP binding"/>
    <property type="evidence" value="ECO:0007669"/>
    <property type="project" value="InterPro"/>
</dbReference>
<dbReference type="PROSITE" id="PS51421">
    <property type="entry name" value="RAS"/>
    <property type="match status" value="1"/>
</dbReference>
<sequence length="189" mass="20524">MAEPSYKVVLLGEGRVGKTSLISRYVNERFNEQEPSTVQATMYSTKTVALEDAPAATVLLNLWDTAGQERFHALAPIYYRQAEGAVLVYDVTDADTLRRVRVWVQELRAVAGGGICIVICGNKADCPAGEWDVTEAEALALAAELGAEHFWTSAKSGKNVDTAFRQMARLIASRDRRLLLQPLGAPGAG</sequence>
<dbReference type="PROSITE" id="PS51419">
    <property type="entry name" value="RAB"/>
    <property type="match status" value="1"/>
</dbReference>
<organism evidence="2 3">
    <name type="scientific">Strigomonas culicis</name>
    <dbReference type="NCBI Taxonomy" id="28005"/>
    <lineage>
        <taxon>Eukaryota</taxon>
        <taxon>Discoba</taxon>
        <taxon>Euglenozoa</taxon>
        <taxon>Kinetoplastea</taxon>
        <taxon>Metakinetoplastina</taxon>
        <taxon>Trypanosomatida</taxon>
        <taxon>Trypanosomatidae</taxon>
        <taxon>Strigomonadinae</taxon>
        <taxon>Strigomonas</taxon>
    </lineage>
</organism>
<feature type="non-terminal residue" evidence="2">
    <location>
        <position position="189"/>
    </location>
</feature>
<dbReference type="SMART" id="SM00174">
    <property type="entry name" value="RHO"/>
    <property type="match status" value="1"/>
</dbReference>
<dbReference type="AlphaFoldDB" id="S9VWF2"/>
<dbReference type="SMART" id="SM00173">
    <property type="entry name" value="RAS"/>
    <property type="match status" value="1"/>
</dbReference>
<dbReference type="SMART" id="SM00175">
    <property type="entry name" value="RAB"/>
    <property type="match status" value="1"/>
</dbReference>
<dbReference type="InterPro" id="IPR027417">
    <property type="entry name" value="P-loop_NTPase"/>
</dbReference>
<keyword evidence="3" id="KW-1185">Reference proteome</keyword>
<protein>
    <submittedName>
        <fullName evidence="2">Rab family, other</fullName>
    </submittedName>
</protein>